<dbReference type="Gene3D" id="2.40.160.20">
    <property type="match status" value="1"/>
</dbReference>
<name>A0A074THH0_9RHOB</name>
<dbReference type="OrthoDB" id="5294829at2"/>
<dbReference type="PANTHER" id="PTHR37315">
    <property type="entry name" value="UPF0311 PROTEIN BLR7842"/>
    <property type="match status" value="1"/>
</dbReference>
<evidence type="ECO:0000256" key="1">
    <source>
        <dbReference type="HAMAP-Rule" id="MF_00775"/>
    </source>
</evidence>
<keyword evidence="3" id="KW-1185">Reference proteome</keyword>
<dbReference type="HAMAP" id="MF_00775">
    <property type="entry name" value="UPF0311"/>
    <property type="match status" value="1"/>
</dbReference>
<evidence type="ECO:0000313" key="2">
    <source>
        <dbReference type="EMBL" id="KEP71146.1"/>
    </source>
</evidence>
<proteinExistence type="inferred from homology"/>
<dbReference type="eggNOG" id="ENOG5032SS8">
    <property type="taxonomic scope" value="Bacteria"/>
</dbReference>
<evidence type="ECO:0000313" key="3">
    <source>
        <dbReference type="Proteomes" id="UP000027725"/>
    </source>
</evidence>
<dbReference type="Proteomes" id="UP000027725">
    <property type="component" value="Unassembled WGS sequence"/>
</dbReference>
<organism evidence="2 3">
    <name type="scientific">Thioclava dalianensis</name>
    <dbReference type="NCBI Taxonomy" id="1185766"/>
    <lineage>
        <taxon>Bacteria</taxon>
        <taxon>Pseudomonadati</taxon>
        <taxon>Pseudomonadota</taxon>
        <taxon>Alphaproteobacteria</taxon>
        <taxon>Rhodobacterales</taxon>
        <taxon>Paracoccaceae</taxon>
        <taxon>Thioclava</taxon>
    </lineage>
</organism>
<protein>
    <recommendedName>
        <fullName evidence="1">UPF0311 protein DL1_10880</fullName>
    </recommendedName>
</protein>
<dbReference type="RefSeq" id="WP_051693297.1">
    <property type="nucleotide sequence ID" value="NZ_FOVB01000003.1"/>
</dbReference>
<dbReference type="InterPro" id="IPR020915">
    <property type="entry name" value="UPF0311"/>
</dbReference>
<sequence>MTLYTSMPKIPLVLPTFEFTYDARVDLDPVRDLGPTPRGQRMIVPIRGGIFEGPQLRGRVLAGGADRQLYLSDGTVELDALYEMETEDGVVITVHNRVCLSPTGPDEVYAYSNVKFTVAQGRYDWLNTRQFIGTVERLHFEDPMDPKQVLIRVFMVT</sequence>
<gene>
    <name evidence="2" type="ORF">DL1_10880</name>
</gene>
<dbReference type="EMBL" id="JHEH01000003">
    <property type="protein sequence ID" value="KEP71146.1"/>
    <property type="molecule type" value="Genomic_DNA"/>
</dbReference>
<dbReference type="STRING" id="1185766.SAMN05216224_103118"/>
<accession>A0A074THH0</accession>
<comment type="caution">
    <text evidence="2">The sequence shown here is derived from an EMBL/GenBank/DDBJ whole genome shotgun (WGS) entry which is preliminary data.</text>
</comment>
<comment type="similarity">
    <text evidence="1">Belongs to the UPF0311 family.</text>
</comment>
<dbReference type="AlphaFoldDB" id="A0A074THH0"/>
<dbReference type="Pfam" id="PF11578">
    <property type="entry name" value="DUF3237"/>
    <property type="match status" value="1"/>
</dbReference>
<dbReference type="PANTHER" id="PTHR37315:SF1">
    <property type="entry name" value="UPF0311 PROTEIN BLR7842"/>
    <property type="match status" value="1"/>
</dbReference>
<reference evidence="2 3" key="1">
    <citation type="submission" date="2014-03" db="EMBL/GenBank/DDBJ databases">
        <title>The draft genome sequence of Thioclava dalianensis DLFJ1-1.</title>
        <authorList>
            <person name="Lai Q."/>
            <person name="Shao Z."/>
        </authorList>
    </citation>
    <scope>NUCLEOTIDE SEQUENCE [LARGE SCALE GENOMIC DNA]</scope>
    <source>
        <strain evidence="2 3">DLFJ1-1</strain>
    </source>
</reference>